<accession>E2A9N6</accession>
<dbReference type="Proteomes" id="UP000000311">
    <property type="component" value="Unassembled WGS sequence"/>
</dbReference>
<proteinExistence type="predicted"/>
<dbReference type="AlphaFoldDB" id="E2A9N6"/>
<reference evidence="1 2" key="1">
    <citation type="journal article" date="2010" name="Science">
        <title>Genomic comparison of the ants Camponotus floridanus and Harpegnathos saltator.</title>
        <authorList>
            <person name="Bonasio R."/>
            <person name="Zhang G."/>
            <person name="Ye C."/>
            <person name="Mutti N.S."/>
            <person name="Fang X."/>
            <person name="Qin N."/>
            <person name="Donahue G."/>
            <person name="Yang P."/>
            <person name="Li Q."/>
            <person name="Li C."/>
            <person name="Zhang P."/>
            <person name="Huang Z."/>
            <person name="Berger S.L."/>
            <person name="Reinberg D."/>
            <person name="Wang J."/>
            <person name="Liebig J."/>
        </authorList>
    </citation>
    <scope>NUCLEOTIDE SEQUENCE [LARGE SCALE GENOMIC DNA]</scope>
    <source>
        <strain evidence="2">C129</strain>
    </source>
</reference>
<gene>
    <name evidence="1" type="ORF">EAG_11456</name>
</gene>
<sequence>MEQFVTVMHRLILNKEKNSHTHLYFNFVRHNSRKSRYLEAKQASRLVPVLKTAAHKTSGRYRLSVVTTTPFVEDYDVVGALFAEANLPRPSPPFLRNPPVKISISTFRSLHRVPRGGIKKVHMLPPPPICTGMLSSTSLLDEVIKDAAAISAAGRANELERRRTDRSRRKLMFLSIRKILALFTTRGAHAIGFPRESSPRFACPLINPSESSLAGKDIKVLLALILKTGNEACDEVAQCIPSLSPCDDWVTLSQVDPAIKSDSTESDTLFQREGEEEAKVPRWRLKRKVRDMVALSGQQMHRNQYFRRDRRPNIPFALTLCSASRNVRVIDGVRRKCHRGKLDLEMLQRCRLIRRRTSFDQSFSKAGCLPKLISIHKLFPLTKLSGCLNDNNVTAWM</sequence>
<keyword evidence="2" id="KW-1185">Reference proteome</keyword>
<evidence type="ECO:0000313" key="2">
    <source>
        <dbReference type="Proteomes" id="UP000000311"/>
    </source>
</evidence>
<dbReference type="InParanoid" id="E2A9N6"/>
<name>E2A9N6_CAMFO</name>
<evidence type="ECO:0000313" key="1">
    <source>
        <dbReference type="EMBL" id="EFN69838.1"/>
    </source>
</evidence>
<protein>
    <submittedName>
        <fullName evidence="1">Uncharacterized protein</fullName>
    </submittedName>
</protein>
<dbReference type="EMBL" id="GL437918">
    <property type="protein sequence ID" value="EFN69838.1"/>
    <property type="molecule type" value="Genomic_DNA"/>
</dbReference>
<organism evidence="2">
    <name type="scientific">Camponotus floridanus</name>
    <name type="common">Florida carpenter ant</name>
    <dbReference type="NCBI Taxonomy" id="104421"/>
    <lineage>
        <taxon>Eukaryota</taxon>
        <taxon>Metazoa</taxon>
        <taxon>Ecdysozoa</taxon>
        <taxon>Arthropoda</taxon>
        <taxon>Hexapoda</taxon>
        <taxon>Insecta</taxon>
        <taxon>Pterygota</taxon>
        <taxon>Neoptera</taxon>
        <taxon>Endopterygota</taxon>
        <taxon>Hymenoptera</taxon>
        <taxon>Apocrita</taxon>
        <taxon>Aculeata</taxon>
        <taxon>Formicoidea</taxon>
        <taxon>Formicidae</taxon>
        <taxon>Formicinae</taxon>
        <taxon>Camponotus</taxon>
    </lineage>
</organism>